<sequence>MNLLDKIADTRKTQEDEKRFYTFLKGCLKRLFLLLNTISENVSVFVSNDEHQHEETNKEANTTLPKETPSSNGCYEEQAGCGTPKKSFNDFQAARSKKELLQTIIKLMLIMFMSRAIKREKNNVLSFYLLLISSFLSFNIISTFIMKRVLA</sequence>
<keyword evidence="2" id="KW-0812">Transmembrane</keyword>
<evidence type="ECO:0000313" key="3">
    <source>
        <dbReference type="EMBL" id="RNA08428.1"/>
    </source>
</evidence>
<dbReference type="AlphaFoldDB" id="A0A3M7QBU7"/>
<comment type="caution">
    <text evidence="3">The sequence shown here is derived from an EMBL/GenBank/DDBJ whole genome shotgun (WGS) entry which is preliminary data.</text>
</comment>
<protein>
    <submittedName>
        <fullName evidence="3">Uncharacterized protein</fullName>
    </submittedName>
</protein>
<feature type="compositionally biased region" description="Basic and acidic residues" evidence="1">
    <location>
        <begin position="49"/>
        <end position="58"/>
    </location>
</feature>
<dbReference type="Proteomes" id="UP000276133">
    <property type="component" value="Unassembled WGS sequence"/>
</dbReference>
<name>A0A3M7QBU7_BRAPC</name>
<evidence type="ECO:0000256" key="1">
    <source>
        <dbReference type="SAM" id="MobiDB-lite"/>
    </source>
</evidence>
<reference evidence="3 4" key="1">
    <citation type="journal article" date="2018" name="Sci. Rep.">
        <title>Genomic signatures of local adaptation to the degree of environmental predictability in rotifers.</title>
        <authorList>
            <person name="Franch-Gras L."/>
            <person name="Hahn C."/>
            <person name="Garcia-Roger E.M."/>
            <person name="Carmona M.J."/>
            <person name="Serra M."/>
            <person name="Gomez A."/>
        </authorList>
    </citation>
    <scope>NUCLEOTIDE SEQUENCE [LARGE SCALE GENOMIC DNA]</scope>
    <source>
        <strain evidence="3">HYR1</strain>
    </source>
</reference>
<feature type="compositionally biased region" description="Polar residues" evidence="1">
    <location>
        <begin position="59"/>
        <end position="73"/>
    </location>
</feature>
<evidence type="ECO:0000313" key="4">
    <source>
        <dbReference type="Proteomes" id="UP000276133"/>
    </source>
</evidence>
<feature type="region of interest" description="Disordered" evidence="1">
    <location>
        <begin position="49"/>
        <end position="78"/>
    </location>
</feature>
<evidence type="ECO:0000256" key="2">
    <source>
        <dbReference type="SAM" id="Phobius"/>
    </source>
</evidence>
<keyword evidence="2" id="KW-1133">Transmembrane helix</keyword>
<organism evidence="3 4">
    <name type="scientific">Brachionus plicatilis</name>
    <name type="common">Marine rotifer</name>
    <name type="synonym">Brachionus muelleri</name>
    <dbReference type="NCBI Taxonomy" id="10195"/>
    <lineage>
        <taxon>Eukaryota</taxon>
        <taxon>Metazoa</taxon>
        <taxon>Spiralia</taxon>
        <taxon>Gnathifera</taxon>
        <taxon>Rotifera</taxon>
        <taxon>Eurotatoria</taxon>
        <taxon>Monogononta</taxon>
        <taxon>Pseudotrocha</taxon>
        <taxon>Ploima</taxon>
        <taxon>Brachionidae</taxon>
        <taxon>Brachionus</taxon>
    </lineage>
</organism>
<proteinExistence type="predicted"/>
<dbReference type="EMBL" id="REGN01006751">
    <property type="protein sequence ID" value="RNA08428.1"/>
    <property type="molecule type" value="Genomic_DNA"/>
</dbReference>
<gene>
    <name evidence="3" type="ORF">BpHYR1_007926</name>
</gene>
<keyword evidence="4" id="KW-1185">Reference proteome</keyword>
<keyword evidence="2" id="KW-0472">Membrane</keyword>
<feature type="transmembrane region" description="Helical" evidence="2">
    <location>
        <begin position="124"/>
        <end position="146"/>
    </location>
</feature>
<accession>A0A3M7QBU7</accession>